<comment type="cofactor">
    <cofactor evidence="1 10">
        <name>pyridoxal 5'-phosphate</name>
        <dbReference type="ChEBI" id="CHEBI:597326"/>
    </cofactor>
</comment>
<comment type="catalytic activity">
    <reaction evidence="9 10">
        <text>(1S,2R)-1-C-(indol-3-yl)glycerol 3-phosphate + L-serine = D-glyceraldehyde 3-phosphate + L-tryptophan + H2O</text>
        <dbReference type="Rhea" id="RHEA:10532"/>
        <dbReference type="ChEBI" id="CHEBI:15377"/>
        <dbReference type="ChEBI" id="CHEBI:33384"/>
        <dbReference type="ChEBI" id="CHEBI:57912"/>
        <dbReference type="ChEBI" id="CHEBI:58866"/>
        <dbReference type="ChEBI" id="CHEBI:59776"/>
        <dbReference type="EC" id="4.2.1.20"/>
    </reaction>
</comment>
<dbReference type="AlphaFoldDB" id="A0A8H6V6V4"/>
<keyword evidence="4 10" id="KW-0028">Amino-acid biosynthesis</keyword>
<dbReference type="EMBL" id="JACBAG010001822">
    <property type="protein sequence ID" value="KAF7181093.1"/>
    <property type="molecule type" value="Genomic_DNA"/>
</dbReference>
<evidence type="ECO:0000256" key="7">
    <source>
        <dbReference type="ARBA" id="ARBA00023141"/>
    </source>
</evidence>
<dbReference type="GO" id="GO:0005737">
    <property type="term" value="C:cytoplasm"/>
    <property type="evidence" value="ECO:0007669"/>
    <property type="project" value="TreeGrafter"/>
</dbReference>
<dbReference type="UniPathway" id="UPA00035">
    <property type="reaction ID" value="UER00044"/>
</dbReference>
<evidence type="ECO:0000256" key="3">
    <source>
        <dbReference type="ARBA" id="ARBA00012043"/>
    </source>
</evidence>
<evidence type="ECO:0000313" key="13">
    <source>
        <dbReference type="EMBL" id="KAF7181093.1"/>
    </source>
</evidence>
<dbReference type="PANTHER" id="PTHR48077">
    <property type="entry name" value="TRYPTOPHAN SYNTHASE-RELATED"/>
    <property type="match status" value="1"/>
</dbReference>
<evidence type="ECO:0000256" key="6">
    <source>
        <dbReference type="ARBA" id="ARBA00022898"/>
    </source>
</evidence>
<dbReference type="FunFam" id="3.40.50.1100:FF:000004">
    <property type="entry name" value="Tryptophan synthase beta chain"/>
    <property type="match status" value="1"/>
</dbReference>
<dbReference type="Proteomes" id="UP000641853">
    <property type="component" value="Unassembled WGS sequence"/>
</dbReference>
<name>A0A8H6V6V4_9EURO</name>
<dbReference type="InterPro" id="IPR023026">
    <property type="entry name" value="Trp_synth_beta/beta-like"/>
</dbReference>
<protein>
    <recommendedName>
        <fullName evidence="3 10">Tryptophan synthase</fullName>
        <ecNumber evidence="3 10">4.2.1.20</ecNumber>
    </recommendedName>
</protein>
<evidence type="ECO:0000256" key="8">
    <source>
        <dbReference type="ARBA" id="ARBA00023239"/>
    </source>
</evidence>
<dbReference type="EC" id="4.2.1.20" evidence="3 10"/>
<dbReference type="CDD" id="cd06446">
    <property type="entry name" value="Trp-synth_B"/>
    <property type="match status" value="1"/>
</dbReference>
<dbReference type="InterPro" id="IPR006654">
    <property type="entry name" value="Trp_synth_beta"/>
</dbReference>
<dbReference type="InterPro" id="IPR036052">
    <property type="entry name" value="TrpB-like_PALP_sf"/>
</dbReference>
<reference evidence="13" key="1">
    <citation type="submission" date="2020-06" db="EMBL/GenBank/DDBJ databases">
        <title>Draft genome sequences of strains closely related to Aspergillus parafelis and Aspergillus hiratsukae.</title>
        <authorList>
            <person name="Dos Santos R.A.C."/>
            <person name="Rivero-Menendez O."/>
            <person name="Steenwyk J.L."/>
            <person name="Mead M.E."/>
            <person name="Goldman G.H."/>
            <person name="Alastruey-Izquierdo A."/>
            <person name="Rokas A."/>
        </authorList>
    </citation>
    <scope>NUCLEOTIDE SEQUENCE</scope>
    <source>
        <strain evidence="13">CNM-CM7691</strain>
    </source>
</reference>
<keyword evidence="8 10" id="KW-0456">Lyase</keyword>
<dbReference type="Gene3D" id="3.40.50.1100">
    <property type="match status" value="2"/>
</dbReference>
<dbReference type="NCBIfam" id="TIGR00263">
    <property type="entry name" value="trpB"/>
    <property type="match status" value="1"/>
</dbReference>
<comment type="caution">
    <text evidence="13">The sequence shown here is derived from an EMBL/GenBank/DDBJ whole genome shotgun (WGS) entry which is preliminary data.</text>
</comment>
<keyword evidence="5 10" id="KW-0822">Tryptophan biosynthesis</keyword>
<keyword evidence="14" id="KW-1185">Reference proteome</keyword>
<feature type="region of interest" description="Disordered" evidence="11">
    <location>
        <begin position="18"/>
        <end position="45"/>
    </location>
</feature>
<evidence type="ECO:0000313" key="14">
    <source>
        <dbReference type="Proteomes" id="UP000641853"/>
    </source>
</evidence>
<dbReference type="HAMAP" id="MF_00133">
    <property type="entry name" value="Trp_synth_beta"/>
    <property type="match status" value="1"/>
</dbReference>
<evidence type="ECO:0000259" key="12">
    <source>
        <dbReference type="Pfam" id="PF00291"/>
    </source>
</evidence>
<feature type="domain" description="Tryptophan synthase beta chain-like PALP" evidence="12">
    <location>
        <begin position="196"/>
        <end position="522"/>
    </location>
</feature>
<comment type="pathway">
    <text evidence="2 10">Amino-acid biosynthesis; L-tryptophan biosynthesis; L-tryptophan from chorismate: step 5/5.</text>
</comment>
<evidence type="ECO:0000256" key="4">
    <source>
        <dbReference type="ARBA" id="ARBA00022605"/>
    </source>
</evidence>
<sequence>MKLPNVLHVWRSGIANQDQLLTGNGPGREPSARVSAGHSEVSSEQFIGNHSRRATSHLLEADRGLNDPLQCNQTSPGQEIAPIAMEEIQSASSINNTLNLIPIAIPDPGGTFKPEFRHSIATACATQITSPIQYAELPLVSEDCYPDAEGYFGRFGGNHYPPELRPALEELVSSYQELHQTPEFQRELNKVRVGLQGRPTPIHYLENISNQVGGAKIYVKREDLNHTGAHKINHCVGFALLAKKMGKKKLVAETGAGQHGVALATAAAYFGLECEVHMGEVDIGKQSSNVGRMQLLGARVVSATTGQSALKEASDSAFNAYVEQHAHALYAIGSAIGPHPFPMIVRDFQGVVGQEAREQFLSITNGRLPEHVVACVAGGSNAMGMYSGFIDDPGVVLHAVEPLGISDEPGQHAATLSYGRLGTLHGARSVVLQKEDGTPARVSSVASGLAYPGVGPEISNLHETGRLSIAAVSNEEAISTFFRLAKFEGIIPALESAHALAFAIRLASQRPSSERILVNLSGRGDKDVDFVLENYGTGASPALS</sequence>
<organism evidence="13 14">
    <name type="scientific">Aspergillus felis</name>
    <dbReference type="NCBI Taxonomy" id="1287682"/>
    <lineage>
        <taxon>Eukaryota</taxon>
        <taxon>Fungi</taxon>
        <taxon>Dikarya</taxon>
        <taxon>Ascomycota</taxon>
        <taxon>Pezizomycotina</taxon>
        <taxon>Eurotiomycetes</taxon>
        <taxon>Eurotiomycetidae</taxon>
        <taxon>Eurotiales</taxon>
        <taxon>Aspergillaceae</taxon>
        <taxon>Aspergillus</taxon>
        <taxon>Aspergillus subgen. Fumigati</taxon>
    </lineage>
</organism>
<dbReference type="SUPFAM" id="SSF53686">
    <property type="entry name" value="Tryptophan synthase beta subunit-like PLP-dependent enzymes"/>
    <property type="match status" value="1"/>
</dbReference>
<gene>
    <name evidence="13" type="ORF">CNMCM7691_000222</name>
</gene>
<dbReference type="GO" id="GO:0004834">
    <property type="term" value="F:tryptophan synthase activity"/>
    <property type="evidence" value="ECO:0007669"/>
    <property type="project" value="UniProtKB-EC"/>
</dbReference>
<accession>A0A8H6V6V4</accession>
<keyword evidence="7 10" id="KW-0057">Aromatic amino acid biosynthesis</keyword>
<dbReference type="InterPro" id="IPR001926">
    <property type="entry name" value="TrpB-like_PALP"/>
</dbReference>
<evidence type="ECO:0000256" key="10">
    <source>
        <dbReference type="RuleBase" id="RU003663"/>
    </source>
</evidence>
<keyword evidence="6 10" id="KW-0663">Pyridoxal phosphate</keyword>
<proteinExistence type="inferred from homology"/>
<evidence type="ECO:0000256" key="9">
    <source>
        <dbReference type="ARBA" id="ARBA00049047"/>
    </source>
</evidence>
<dbReference type="PANTHER" id="PTHR48077:SF3">
    <property type="entry name" value="TRYPTOPHAN SYNTHASE"/>
    <property type="match status" value="1"/>
</dbReference>
<evidence type="ECO:0000256" key="1">
    <source>
        <dbReference type="ARBA" id="ARBA00001933"/>
    </source>
</evidence>
<evidence type="ECO:0000256" key="5">
    <source>
        <dbReference type="ARBA" id="ARBA00022822"/>
    </source>
</evidence>
<dbReference type="Pfam" id="PF00291">
    <property type="entry name" value="PALP"/>
    <property type="match status" value="1"/>
</dbReference>
<evidence type="ECO:0000256" key="2">
    <source>
        <dbReference type="ARBA" id="ARBA00004733"/>
    </source>
</evidence>
<evidence type="ECO:0000256" key="11">
    <source>
        <dbReference type="SAM" id="MobiDB-lite"/>
    </source>
</evidence>